<reference evidence="2" key="1">
    <citation type="journal article" date="2022" name="bioRxiv">
        <title>Sequencing and chromosome-scale assembly of the giantPleurodeles waltlgenome.</title>
        <authorList>
            <person name="Brown T."/>
            <person name="Elewa A."/>
            <person name="Iarovenko S."/>
            <person name="Subramanian E."/>
            <person name="Araus A.J."/>
            <person name="Petzold A."/>
            <person name="Susuki M."/>
            <person name="Suzuki K.-i.T."/>
            <person name="Hayashi T."/>
            <person name="Toyoda A."/>
            <person name="Oliveira C."/>
            <person name="Osipova E."/>
            <person name="Leigh N.D."/>
            <person name="Simon A."/>
            <person name="Yun M.H."/>
        </authorList>
    </citation>
    <scope>NUCLEOTIDE SEQUENCE</scope>
    <source>
        <strain evidence="2">20211129_DDA</strain>
        <tissue evidence="2">Liver</tissue>
    </source>
</reference>
<gene>
    <name evidence="2" type="ORF">NDU88_003478</name>
</gene>
<feature type="compositionally biased region" description="Basic and acidic residues" evidence="1">
    <location>
        <begin position="98"/>
        <end position="114"/>
    </location>
</feature>
<dbReference type="EMBL" id="JANPWB010000002">
    <property type="protein sequence ID" value="KAJ1208088.1"/>
    <property type="molecule type" value="Genomic_DNA"/>
</dbReference>
<comment type="caution">
    <text evidence="2">The sequence shown here is derived from an EMBL/GenBank/DDBJ whole genome shotgun (WGS) entry which is preliminary data.</text>
</comment>
<evidence type="ECO:0000313" key="2">
    <source>
        <dbReference type="EMBL" id="KAJ1208088.1"/>
    </source>
</evidence>
<accession>A0AAV7W647</accession>
<protein>
    <submittedName>
        <fullName evidence="2">Uncharacterized protein</fullName>
    </submittedName>
</protein>
<dbReference type="Proteomes" id="UP001066276">
    <property type="component" value="Chromosome 1_2"/>
</dbReference>
<evidence type="ECO:0000256" key="1">
    <source>
        <dbReference type="SAM" id="MobiDB-lite"/>
    </source>
</evidence>
<keyword evidence="3" id="KW-1185">Reference proteome</keyword>
<proteinExistence type="predicted"/>
<name>A0AAV7W647_PLEWA</name>
<feature type="region of interest" description="Disordered" evidence="1">
    <location>
        <begin position="98"/>
        <end position="120"/>
    </location>
</feature>
<evidence type="ECO:0000313" key="3">
    <source>
        <dbReference type="Proteomes" id="UP001066276"/>
    </source>
</evidence>
<sequence>MEMWHLTNEEPVGIMEQASHHYFVENGELVQSCVVLGGAYKATIRGILIAGEVEDRRKWLQRLTTLESELLTLERGYADSQTPEWRRAVADKKEEYHLVAHDEVKNNKPSETEMPKSSQK</sequence>
<dbReference type="AlphaFoldDB" id="A0AAV7W647"/>
<organism evidence="2 3">
    <name type="scientific">Pleurodeles waltl</name>
    <name type="common">Iberian ribbed newt</name>
    <dbReference type="NCBI Taxonomy" id="8319"/>
    <lineage>
        <taxon>Eukaryota</taxon>
        <taxon>Metazoa</taxon>
        <taxon>Chordata</taxon>
        <taxon>Craniata</taxon>
        <taxon>Vertebrata</taxon>
        <taxon>Euteleostomi</taxon>
        <taxon>Amphibia</taxon>
        <taxon>Batrachia</taxon>
        <taxon>Caudata</taxon>
        <taxon>Salamandroidea</taxon>
        <taxon>Salamandridae</taxon>
        <taxon>Pleurodelinae</taxon>
        <taxon>Pleurodeles</taxon>
    </lineage>
</organism>